<keyword evidence="6" id="KW-0804">Transcription</keyword>
<feature type="region of interest" description="Disordered" evidence="8">
    <location>
        <begin position="1"/>
        <end position="22"/>
    </location>
</feature>
<dbReference type="InterPro" id="IPR036864">
    <property type="entry name" value="Zn2-C6_fun-type_DNA-bd_sf"/>
</dbReference>
<protein>
    <submittedName>
        <fullName evidence="10">35263_t:CDS:1</fullName>
    </submittedName>
</protein>
<evidence type="ECO:0000256" key="5">
    <source>
        <dbReference type="ARBA" id="ARBA00023125"/>
    </source>
</evidence>
<keyword evidence="2" id="KW-0479">Metal-binding</keyword>
<accession>A0ABN7W4I6</accession>
<evidence type="ECO:0000256" key="1">
    <source>
        <dbReference type="ARBA" id="ARBA00004123"/>
    </source>
</evidence>
<reference evidence="10 11" key="1">
    <citation type="submission" date="2021-06" db="EMBL/GenBank/DDBJ databases">
        <authorList>
            <person name="Kallberg Y."/>
            <person name="Tangrot J."/>
            <person name="Rosling A."/>
        </authorList>
    </citation>
    <scope>NUCLEOTIDE SEQUENCE [LARGE SCALE GENOMIC DNA]</scope>
    <source>
        <strain evidence="10 11">120-4 pot B 10/14</strain>
    </source>
</reference>
<dbReference type="PROSITE" id="PS50048">
    <property type="entry name" value="ZN2_CY6_FUNGAL_2"/>
    <property type="match status" value="1"/>
</dbReference>
<evidence type="ECO:0000256" key="3">
    <source>
        <dbReference type="ARBA" id="ARBA00022833"/>
    </source>
</evidence>
<dbReference type="CDD" id="cd00067">
    <property type="entry name" value="GAL4"/>
    <property type="match status" value="1"/>
</dbReference>
<evidence type="ECO:0000313" key="10">
    <source>
        <dbReference type="EMBL" id="CAG8814079.1"/>
    </source>
</evidence>
<keyword evidence="5" id="KW-0238">DNA-binding</keyword>
<proteinExistence type="predicted"/>
<feature type="non-terminal residue" evidence="10">
    <location>
        <position position="145"/>
    </location>
</feature>
<name>A0ABN7W4I6_GIGMA</name>
<evidence type="ECO:0000313" key="11">
    <source>
        <dbReference type="Proteomes" id="UP000789901"/>
    </source>
</evidence>
<dbReference type="InterPro" id="IPR050797">
    <property type="entry name" value="Carb_Metab_Trans_Reg"/>
</dbReference>
<keyword evidence="11" id="KW-1185">Reference proteome</keyword>
<comment type="caution">
    <text evidence="10">The sequence shown here is derived from an EMBL/GenBank/DDBJ whole genome shotgun (WGS) entry which is preliminary data.</text>
</comment>
<evidence type="ECO:0000256" key="7">
    <source>
        <dbReference type="ARBA" id="ARBA00023242"/>
    </source>
</evidence>
<keyword evidence="3" id="KW-0862">Zinc</keyword>
<dbReference type="PANTHER" id="PTHR31668">
    <property type="entry name" value="GLUCOSE TRANSPORT TRANSCRIPTION REGULATOR RGT1-RELATED-RELATED"/>
    <property type="match status" value="1"/>
</dbReference>
<organism evidence="10 11">
    <name type="scientific">Gigaspora margarita</name>
    <dbReference type="NCBI Taxonomy" id="4874"/>
    <lineage>
        <taxon>Eukaryota</taxon>
        <taxon>Fungi</taxon>
        <taxon>Fungi incertae sedis</taxon>
        <taxon>Mucoromycota</taxon>
        <taxon>Glomeromycotina</taxon>
        <taxon>Glomeromycetes</taxon>
        <taxon>Diversisporales</taxon>
        <taxon>Gigasporaceae</taxon>
        <taxon>Gigaspora</taxon>
    </lineage>
</organism>
<comment type="subcellular location">
    <subcellularLocation>
        <location evidence="1">Nucleus</location>
    </subcellularLocation>
</comment>
<evidence type="ECO:0000256" key="6">
    <source>
        <dbReference type="ARBA" id="ARBA00023163"/>
    </source>
</evidence>
<evidence type="ECO:0000256" key="4">
    <source>
        <dbReference type="ARBA" id="ARBA00023015"/>
    </source>
</evidence>
<dbReference type="Pfam" id="PF00172">
    <property type="entry name" value="Zn_clus"/>
    <property type="match status" value="1"/>
</dbReference>
<feature type="domain" description="Zn(2)-C6 fungal-type" evidence="9">
    <location>
        <begin position="26"/>
        <end position="55"/>
    </location>
</feature>
<evidence type="ECO:0000256" key="8">
    <source>
        <dbReference type="SAM" id="MobiDB-lite"/>
    </source>
</evidence>
<keyword evidence="4" id="KW-0805">Transcription regulation</keyword>
<gene>
    <name evidence="10" type="ORF">GMARGA_LOCUS25954</name>
</gene>
<dbReference type="Gene3D" id="4.10.240.10">
    <property type="entry name" value="Zn(2)-C6 fungal-type DNA-binding domain"/>
    <property type="match status" value="1"/>
</dbReference>
<dbReference type="InterPro" id="IPR001138">
    <property type="entry name" value="Zn2Cys6_DnaBD"/>
</dbReference>
<dbReference type="EMBL" id="CAJVQB010029454">
    <property type="protein sequence ID" value="CAG8814079.1"/>
    <property type="molecule type" value="Genomic_DNA"/>
</dbReference>
<evidence type="ECO:0000259" key="9">
    <source>
        <dbReference type="PROSITE" id="PS50048"/>
    </source>
</evidence>
<sequence length="145" mass="16874">MSFLHQEQHQRRRQQRQQRGPYATKACTNCQEKHAKCSGRATCERCIQHNLLCTFIDSGKKRGPKKNGKHPEQVYVLFDSENDIDEASMLSYVTCNFIRDHASTLSSTLRYPQQPNNMDKFTLYSESYEEQNIDTFQEAGPSLYN</sequence>
<evidence type="ECO:0000256" key="2">
    <source>
        <dbReference type="ARBA" id="ARBA00022723"/>
    </source>
</evidence>
<dbReference type="SUPFAM" id="SSF57701">
    <property type="entry name" value="Zn2/Cys6 DNA-binding domain"/>
    <property type="match status" value="1"/>
</dbReference>
<keyword evidence="7" id="KW-0539">Nucleus</keyword>
<dbReference type="SMART" id="SM00066">
    <property type="entry name" value="GAL4"/>
    <property type="match status" value="1"/>
</dbReference>
<dbReference type="Proteomes" id="UP000789901">
    <property type="component" value="Unassembled WGS sequence"/>
</dbReference>
<dbReference type="PANTHER" id="PTHR31668:SF18">
    <property type="entry name" value="MALTOSE FERMENTATION REGULATORY PROTEIN MAL13-RELATED"/>
    <property type="match status" value="1"/>
</dbReference>